<keyword evidence="6" id="KW-0865">Zymogen</keyword>
<dbReference type="GO" id="GO:0006508">
    <property type="term" value="P:proteolysis"/>
    <property type="evidence" value="ECO:0007669"/>
    <property type="project" value="UniProtKB-KW"/>
</dbReference>
<comment type="caution">
    <text evidence="10">The sequence shown here is derived from an EMBL/GenBank/DDBJ whole genome shotgun (WGS) entry which is preliminary data.</text>
</comment>
<dbReference type="GO" id="GO:0004197">
    <property type="term" value="F:cysteine-type endopeptidase activity"/>
    <property type="evidence" value="ECO:0007669"/>
    <property type="project" value="InterPro"/>
</dbReference>
<organism evidence="10 11">
    <name type="scientific">Zophobas morio</name>
    <dbReference type="NCBI Taxonomy" id="2755281"/>
    <lineage>
        <taxon>Eukaryota</taxon>
        <taxon>Metazoa</taxon>
        <taxon>Ecdysozoa</taxon>
        <taxon>Arthropoda</taxon>
        <taxon>Hexapoda</taxon>
        <taxon>Insecta</taxon>
        <taxon>Pterygota</taxon>
        <taxon>Neoptera</taxon>
        <taxon>Endopterygota</taxon>
        <taxon>Coleoptera</taxon>
        <taxon>Polyphaga</taxon>
        <taxon>Cucujiformia</taxon>
        <taxon>Tenebrionidae</taxon>
        <taxon>Zophobas</taxon>
    </lineage>
</organism>
<evidence type="ECO:0000259" key="9">
    <source>
        <dbReference type="SMART" id="SM00645"/>
    </source>
</evidence>
<evidence type="ECO:0000256" key="5">
    <source>
        <dbReference type="ARBA" id="ARBA00022807"/>
    </source>
</evidence>
<dbReference type="AlphaFoldDB" id="A0AA38I1N0"/>
<keyword evidence="11" id="KW-1185">Reference proteome</keyword>
<accession>A0AA38I1N0</accession>
<feature type="domain" description="Peptidase C1A papain C-terminal" evidence="9">
    <location>
        <begin position="81"/>
        <end position="314"/>
    </location>
</feature>
<evidence type="ECO:0000256" key="7">
    <source>
        <dbReference type="ARBA" id="ARBA00023157"/>
    </source>
</evidence>
<evidence type="ECO:0000313" key="10">
    <source>
        <dbReference type="EMBL" id="KAJ3645119.1"/>
    </source>
</evidence>
<dbReference type="InterPro" id="IPR012599">
    <property type="entry name" value="Propeptide_C1A"/>
</dbReference>
<dbReference type="CDD" id="cd02620">
    <property type="entry name" value="Peptidase_C1A_CathepsinB"/>
    <property type="match status" value="1"/>
</dbReference>
<dbReference type="InterPro" id="IPR038765">
    <property type="entry name" value="Papain-like_cys_pep_sf"/>
</dbReference>
<evidence type="ECO:0000256" key="8">
    <source>
        <dbReference type="SAM" id="SignalP"/>
    </source>
</evidence>
<comment type="similarity">
    <text evidence="1">Belongs to the peptidase C1 family.</text>
</comment>
<dbReference type="InterPro" id="IPR013128">
    <property type="entry name" value="Peptidase_C1A"/>
</dbReference>
<sequence>MNPTLQVAVILALSSLSWAKVDHLSDKFIDEINAKQTTWVAGRNFPEDTPVEQLKRLAGTFRPLGNKKVPIKIHKVVPEDIPDTFDGRTYWSQCESLKNIRDQGACGSCWAFAASEAITDRTCIASNGAIKFKASPEELISCCEDCASSGCSGGYMDRAWNYWVENGLVSGGDYNSNEGCQPYQAEAYQNGVTPSCTNTCLNTNYGTSYSADKHYGKSWYQLANDVGQIQTDIMQNGPVEVYLTVYNDFYSYKSGVYVHTSGDEAGGHAVKIIGWGTENGTPYWLIANSWGSGWADLDGFFKILRGQNHCDIES</sequence>
<dbReference type="SUPFAM" id="SSF54001">
    <property type="entry name" value="Cysteine proteinases"/>
    <property type="match status" value="1"/>
</dbReference>
<evidence type="ECO:0000256" key="4">
    <source>
        <dbReference type="ARBA" id="ARBA00022801"/>
    </source>
</evidence>
<keyword evidence="7" id="KW-1015">Disulfide bond</keyword>
<keyword evidence="5" id="KW-0788">Thiol protease</keyword>
<dbReference type="InterPro" id="IPR025660">
    <property type="entry name" value="Pept_his_AS"/>
</dbReference>
<keyword evidence="4" id="KW-0378">Hydrolase</keyword>
<dbReference type="FunFam" id="3.90.70.10:FF:000031">
    <property type="entry name" value="Cathepsin B"/>
    <property type="match status" value="1"/>
</dbReference>
<dbReference type="Gene3D" id="3.90.70.10">
    <property type="entry name" value="Cysteine proteinases"/>
    <property type="match status" value="1"/>
</dbReference>
<reference evidence="10" key="1">
    <citation type="journal article" date="2023" name="G3 (Bethesda)">
        <title>Whole genome assemblies of Zophobas morio and Tenebrio molitor.</title>
        <authorList>
            <person name="Kaur S."/>
            <person name="Stinson S.A."/>
            <person name="diCenzo G.C."/>
        </authorList>
    </citation>
    <scope>NUCLEOTIDE SEQUENCE</scope>
    <source>
        <strain evidence="10">QUZm001</strain>
    </source>
</reference>
<evidence type="ECO:0000256" key="3">
    <source>
        <dbReference type="ARBA" id="ARBA00022729"/>
    </source>
</evidence>
<gene>
    <name evidence="10" type="ORF">Zmor_022806</name>
</gene>
<evidence type="ECO:0000256" key="6">
    <source>
        <dbReference type="ARBA" id="ARBA00023145"/>
    </source>
</evidence>
<dbReference type="SMART" id="SM00645">
    <property type="entry name" value="Pept_C1"/>
    <property type="match status" value="1"/>
</dbReference>
<keyword evidence="3 8" id="KW-0732">Signal</keyword>
<feature type="chain" id="PRO_5041294233" description="Peptidase C1A papain C-terminal domain-containing protein" evidence="8">
    <location>
        <begin position="20"/>
        <end position="314"/>
    </location>
</feature>
<name>A0AA38I1N0_9CUCU</name>
<dbReference type="Proteomes" id="UP001168821">
    <property type="component" value="Unassembled WGS sequence"/>
</dbReference>
<dbReference type="Pfam" id="PF08127">
    <property type="entry name" value="Propeptide_C1"/>
    <property type="match status" value="1"/>
</dbReference>
<dbReference type="Pfam" id="PF00112">
    <property type="entry name" value="Peptidase_C1"/>
    <property type="match status" value="1"/>
</dbReference>
<proteinExistence type="inferred from homology"/>
<dbReference type="PRINTS" id="PR00705">
    <property type="entry name" value="PAPAIN"/>
</dbReference>
<feature type="signal peptide" evidence="8">
    <location>
        <begin position="1"/>
        <end position="19"/>
    </location>
</feature>
<dbReference type="InterPro" id="IPR000169">
    <property type="entry name" value="Pept_cys_AS"/>
</dbReference>
<keyword evidence="2" id="KW-0645">Protease</keyword>
<evidence type="ECO:0000256" key="2">
    <source>
        <dbReference type="ARBA" id="ARBA00022670"/>
    </source>
</evidence>
<evidence type="ECO:0000256" key="1">
    <source>
        <dbReference type="ARBA" id="ARBA00008455"/>
    </source>
</evidence>
<dbReference type="PROSITE" id="PS00639">
    <property type="entry name" value="THIOL_PROTEASE_HIS"/>
    <property type="match status" value="1"/>
</dbReference>
<protein>
    <recommendedName>
        <fullName evidence="9">Peptidase C1A papain C-terminal domain-containing protein</fullName>
    </recommendedName>
</protein>
<dbReference type="PANTHER" id="PTHR12411">
    <property type="entry name" value="CYSTEINE PROTEASE FAMILY C1-RELATED"/>
    <property type="match status" value="1"/>
</dbReference>
<evidence type="ECO:0000313" key="11">
    <source>
        <dbReference type="Proteomes" id="UP001168821"/>
    </source>
</evidence>
<dbReference type="EMBL" id="JALNTZ010000007">
    <property type="protein sequence ID" value="KAJ3645119.1"/>
    <property type="molecule type" value="Genomic_DNA"/>
</dbReference>
<dbReference type="PROSITE" id="PS00139">
    <property type="entry name" value="THIOL_PROTEASE_CYS"/>
    <property type="match status" value="1"/>
</dbReference>
<dbReference type="InterPro" id="IPR000668">
    <property type="entry name" value="Peptidase_C1A_C"/>
</dbReference>